<dbReference type="VEuPathDB" id="VectorBase:AFAF015211"/>
<name>A0A182QR52_9DIPT</name>
<evidence type="ECO:0000313" key="2">
    <source>
        <dbReference type="Proteomes" id="UP000075886"/>
    </source>
</evidence>
<dbReference type="Proteomes" id="UP000075886">
    <property type="component" value="Unassembled WGS sequence"/>
</dbReference>
<evidence type="ECO:0000313" key="1">
    <source>
        <dbReference type="EnsemblMetazoa" id="AFAF015211-PA"/>
    </source>
</evidence>
<protein>
    <submittedName>
        <fullName evidence="1">Uncharacterized protein</fullName>
    </submittedName>
</protein>
<dbReference type="EMBL" id="AXCN02000039">
    <property type="status" value="NOT_ANNOTATED_CDS"/>
    <property type="molecule type" value="Genomic_DNA"/>
</dbReference>
<sequence length="367" mass="41078">MPERESDKSSSRSFFLHLFLHPWCFEHLGQIDPGEGVDGGRQLAHETRHIARRLIVATDQHDLFRLRQRCRDFGRNLRDERQKEGISSIGHFPHRRMRIHIHTFGSDSSTIFMMAASPYILYTFAFIRIRSASALPTCSMAYASAEPIFLIRSASARAFSTVCLSASAGSFTVADSSQSFRLISCVSISICLRRSTMSIWISSLRMRWRILAACSSLYMRALSSILVSVEYFTSIALFSHSASRMPASRFASATPASASRFTLAVCALPSDCRYWTSSYTSLIVKDRISMPIRPTSGAATSRTSAANWSRSLYTSSTKLTENGSQVTLERLQDCHLNLLDRFAQELFAGGAKQFVGLMVKIIDVHHL</sequence>
<accession>A0A182QR52</accession>
<proteinExistence type="predicted"/>
<keyword evidence="2" id="KW-1185">Reference proteome</keyword>
<reference evidence="1" key="2">
    <citation type="submission" date="2020-05" db="UniProtKB">
        <authorList>
            <consortium name="EnsemblMetazoa"/>
        </authorList>
    </citation>
    <scope>IDENTIFICATION</scope>
    <source>
        <strain evidence="1">FAR1</strain>
    </source>
</reference>
<dbReference type="AlphaFoldDB" id="A0A182QR52"/>
<dbReference type="EnsemblMetazoa" id="AFAF015211-RA">
    <property type="protein sequence ID" value="AFAF015211-PA"/>
    <property type="gene ID" value="AFAF015211"/>
</dbReference>
<organism evidence="1 2">
    <name type="scientific">Anopheles farauti</name>
    <dbReference type="NCBI Taxonomy" id="69004"/>
    <lineage>
        <taxon>Eukaryota</taxon>
        <taxon>Metazoa</taxon>
        <taxon>Ecdysozoa</taxon>
        <taxon>Arthropoda</taxon>
        <taxon>Hexapoda</taxon>
        <taxon>Insecta</taxon>
        <taxon>Pterygota</taxon>
        <taxon>Neoptera</taxon>
        <taxon>Endopterygota</taxon>
        <taxon>Diptera</taxon>
        <taxon>Nematocera</taxon>
        <taxon>Culicoidea</taxon>
        <taxon>Culicidae</taxon>
        <taxon>Anophelinae</taxon>
        <taxon>Anopheles</taxon>
    </lineage>
</organism>
<reference evidence="2" key="1">
    <citation type="submission" date="2014-01" db="EMBL/GenBank/DDBJ databases">
        <title>The Genome Sequence of Anopheles farauti FAR1 (V2).</title>
        <authorList>
            <consortium name="The Broad Institute Genomics Platform"/>
            <person name="Neafsey D.E."/>
            <person name="Besansky N."/>
            <person name="Howell P."/>
            <person name="Walton C."/>
            <person name="Young S.K."/>
            <person name="Zeng Q."/>
            <person name="Gargeya S."/>
            <person name="Fitzgerald M."/>
            <person name="Haas B."/>
            <person name="Abouelleil A."/>
            <person name="Allen A.W."/>
            <person name="Alvarado L."/>
            <person name="Arachchi H.M."/>
            <person name="Berlin A.M."/>
            <person name="Chapman S.B."/>
            <person name="Gainer-Dewar J."/>
            <person name="Goldberg J."/>
            <person name="Griggs A."/>
            <person name="Gujja S."/>
            <person name="Hansen M."/>
            <person name="Howarth C."/>
            <person name="Imamovic A."/>
            <person name="Ireland A."/>
            <person name="Larimer J."/>
            <person name="McCowan C."/>
            <person name="Murphy C."/>
            <person name="Pearson M."/>
            <person name="Poon T.W."/>
            <person name="Priest M."/>
            <person name="Roberts A."/>
            <person name="Saif S."/>
            <person name="Shea T."/>
            <person name="Sisk P."/>
            <person name="Sykes S."/>
            <person name="Wortman J."/>
            <person name="Nusbaum C."/>
            <person name="Birren B."/>
        </authorList>
    </citation>
    <scope>NUCLEOTIDE SEQUENCE [LARGE SCALE GENOMIC DNA]</scope>
    <source>
        <strain evidence="2">FAR1</strain>
    </source>
</reference>